<keyword evidence="2" id="KW-1185">Reference proteome</keyword>
<organism evidence="1 2">
    <name type="scientific">Acanthamoeba castellanii medusavirus J1</name>
    <dbReference type="NCBI Taxonomy" id="3114988"/>
    <lineage>
        <taxon>Viruses</taxon>
        <taxon>Varidnaviria</taxon>
        <taxon>Bamfordvirae</taxon>
        <taxon>Nucleocytoviricota</taxon>
        <taxon>Megaviricetes</taxon>
        <taxon>Mamonoviridae</taxon>
        <taxon>Medusavirus</taxon>
        <taxon>Medusavirus medusae</taxon>
    </lineage>
</organism>
<dbReference type="EMBL" id="AP018495">
    <property type="protein sequence ID" value="BBI30222.1"/>
    <property type="molecule type" value="Genomic_DNA"/>
</dbReference>
<dbReference type="KEGG" id="vg:80540574"/>
<evidence type="ECO:0000313" key="1">
    <source>
        <dbReference type="EMBL" id="BBI30222.1"/>
    </source>
</evidence>
<sequence>METFPNEIALEILHWCSPSSAWALGQQNSELYEFFREATPSIIARWAGVTDPEMLDFLFEERSWRFMMACIRRWKCDPGGRPADTPFIYQRSFQDLMSVRHSWHRADCFRAEHPAMAYVELHLKEGDDVVTALHGCGQWIYMSPWLFAMECHDESQTWGAGFTISELPEWFPIYAAGGRLNVYSPIKANRDITVRIAMHETDCSHIDIAEFFYPCRGSSWAIAGGNILLTSGEMIAKAYHD</sequence>
<name>A0A3T1CWL2_9VIRU</name>
<proteinExistence type="predicted"/>
<dbReference type="Proteomes" id="UP001161669">
    <property type="component" value="Segment"/>
</dbReference>
<accession>A0A3T1CWL2</accession>
<protein>
    <submittedName>
        <fullName evidence="1">Uncharacterized protein</fullName>
    </submittedName>
</protein>
<evidence type="ECO:0000313" key="2">
    <source>
        <dbReference type="Proteomes" id="UP001161669"/>
    </source>
</evidence>
<reference evidence="2" key="1">
    <citation type="journal article" date="2019" name="J. Virol.">
        <title>Medusavirus, a novel large DNA virus discovered from hot spring water.</title>
        <authorList>
            <person name="Yoshikawa G."/>
            <person name="Blanc-Mathieu R."/>
            <person name="Song C."/>
            <person name="Kayama Y."/>
            <person name="Mochizuki T."/>
            <person name="Murata K."/>
            <person name="Ogata H."/>
            <person name="Takemura M."/>
        </authorList>
    </citation>
    <scope>NUCLEOTIDE SEQUENCE [LARGE SCALE GENOMIC DNA]</scope>
</reference>